<organism evidence="1 2">
    <name type="scientific">Caerostris darwini</name>
    <dbReference type="NCBI Taxonomy" id="1538125"/>
    <lineage>
        <taxon>Eukaryota</taxon>
        <taxon>Metazoa</taxon>
        <taxon>Ecdysozoa</taxon>
        <taxon>Arthropoda</taxon>
        <taxon>Chelicerata</taxon>
        <taxon>Arachnida</taxon>
        <taxon>Araneae</taxon>
        <taxon>Araneomorphae</taxon>
        <taxon>Entelegynae</taxon>
        <taxon>Araneoidea</taxon>
        <taxon>Araneidae</taxon>
        <taxon>Caerostris</taxon>
    </lineage>
</organism>
<dbReference type="EMBL" id="BPLQ01004681">
    <property type="protein sequence ID" value="GIY09805.1"/>
    <property type="molecule type" value="Genomic_DNA"/>
</dbReference>
<evidence type="ECO:0000313" key="2">
    <source>
        <dbReference type="Proteomes" id="UP001054837"/>
    </source>
</evidence>
<dbReference type="Proteomes" id="UP001054837">
    <property type="component" value="Unassembled WGS sequence"/>
</dbReference>
<accession>A0AAV4QKW0</accession>
<reference evidence="1 2" key="1">
    <citation type="submission" date="2021-06" db="EMBL/GenBank/DDBJ databases">
        <title>Caerostris darwini draft genome.</title>
        <authorList>
            <person name="Kono N."/>
            <person name="Arakawa K."/>
        </authorList>
    </citation>
    <scope>NUCLEOTIDE SEQUENCE [LARGE SCALE GENOMIC DNA]</scope>
</reference>
<keyword evidence="2" id="KW-1185">Reference proteome</keyword>
<gene>
    <name evidence="1" type="ORF">CDAR_204151</name>
</gene>
<evidence type="ECO:0000313" key="1">
    <source>
        <dbReference type="EMBL" id="GIY09805.1"/>
    </source>
</evidence>
<protein>
    <submittedName>
        <fullName evidence="1">Uncharacterized protein</fullName>
    </submittedName>
</protein>
<dbReference type="AlphaFoldDB" id="A0AAV4QKW0"/>
<proteinExistence type="predicted"/>
<name>A0AAV4QKW0_9ARAC</name>
<comment type="caution">
    <text evidence="1">The sequence shown here is derived from an EMBL/GenBank/DDBJ whole genome shotgun (WGS) entry which is preliminary data.</text>
</comment>
<sequence>MGFVWMCLCAEPDFITASMSLQDYQTVCLQFAGFSIMCLQRCGKATILSLHAGRHGFYQVESGRPNGKVRSIKSGTILLLGVQIGRGDEGWSGGEGCMYFFIVTRKRIGEEVPEMSHKILMTSRQRS</sequence>